<feature type="region of interest" description="Disordered" evidence="2">
    <location>
        <begin position="376"/>
        <end position="406"/>
    </location>
</feature>
<evidence type="ECO:0000256" key="1">
    <source>
        <dbReference type="SAM" id="Coils"/>
    </source>
</evidence>
<feature type="compositionally biased region" description="Polar residues" evidence="2">
    <location>
        <begin position="393"/>
        <end position="403"/>
    </location>
</feature>
<dbReference type="AlphaFoldDB" id="A0AAV2TPF7"/>
<feature type="compositionally biased region" description="Polar residues" evidence="2">
    <location>
        <begin position="418"/>
        <end position="427"/>
    </location>
</feature>
<keyword evidence="1" id="KW-0175">Coiled coil</keyword>
<protein>
    <submittedName>
        <fullName evidence="3">Uncharacterized protein</fullName>
    </submittedName>
</protein>
<feature type="coiled-coil region" evidence="1">
    <location>
        <begin position="217"/>
        <end position="244"/>
    </location>
</feature>
<evidence type="ECO:0000313" key="3">
    <source>
        <dbReference type="EMBL" id="CAL5137861.1"/>
    </source>
</evidence>
<gene>
    <name evidence="3" type="ORF">CDAUBV1_LOCUS12344</name>
</gene>
<evidence type="ECO:0000313" key="4">
    <source>
        <dbReference type="Proteomes" id="UP001497525"/>
    </source>
</evidence>
<reference evidence="3" key="1">
    <citation type="submission" date="2024-06" db="EMBL/GenBank/DDBJ databases">
        <authorList>
            <person name="Liu X."/>
            <person name="Lenzi L."/>
            <person name="Haldenby T S."/>
            <person name="Uol C."/>
        </authorList>
    </citation>
    <scope>NUCLEOTIDE SEQUENCE</scope>
</reference>
<feature type="coiled-coil region" evidence="1">
    <location>
        <begin position="56"/>
        <end position="190"/>
    </location>
</feature>
<proteinExistence type="predicted"/>
<accession>A0AAV2TPF7</accession>
<organism evidence="3 4">
    <name type="scientific">Calicophoron daubneyi</name>
    <name type="common">Rumen fluke</name>
    <name type="synonym">Paramphistomum daubneyi</name>
    <dbReference type="NCBI Taxonomy" id="300641"/>
    <lineage>
        <taxon>Eukaryota</taxon>
        <taxon>Metazoa</taxon>
        <taxon>Spiralia</taxon>
        <taxon>Lophotrochozoa</taxon>
        <taxon>Platyhelminthes</taxon>
        <taxon>Trematoda</taxon>
        <taxon>Digenea</taxon>
        <taxon>Plagiorchiida</taxon>
        <taxon>Pronocephalata</taxon>
        <taxon>Paramphistomoidea</taxon>
        <taxon>Paramphistomidae</taxon>
        <taxon>Calicophoron</taxon>
    </lineage>
</organism>
<feature type="coiled-coil region" evidence="1">
    <location>
        <begin position="314"/>
        <end position="341"/>
    </location>
</feature>
<sequence length="451" mass="51848">MEALKQENYELSQKLKLARCKESTYLEEIEHLKESLAAISVESRTTERPNNDRTFVEQAQERAELAEENVAKLTEELKAAKRTQLELQERLNFFESRFEASASESSVCSAEPSGPDRTALLDELSRLKEDMSMAEAESRMMRSKFERQLSESEADRIHLEQYANELNHQLQEARSEACDLRAQIDALELQANAVDNKRGNSVFSEIEDRRIRAENLVIQQRKIIEELRLQINKVEADAQRKAIEIEQKWKTWFRERDTNFTDELIAERSRLVSENSQLSRRIEQLEELQLDNERGAAKMSKAFNLEGNCQDNLVKLLERRVASLQRRLNERAAMIDSLRERLVKSGLQRRDIQNELLHQKDLCDKLTVQLNKTRNEAHLSPNNSQGILPRNQPHLSDTVTNENHPPLSLTDELAQAVNETKSPSVTSKGREFGSATQPTRPSEMPPGCKTS</sequence>
<comment type="caution">
    <text evidence="3">The sequence shown here is derived from an EMBL/GenBank/DDBJ whole genome shotgun (WGS) entry which is preliminary data.</text>
</comment>
<dbReference type="EMBL" id="CAXLJL010000445">
    <property type="protein sequence ID" value="CAL5137861.1"/>
    <property type="molecule type" value="Genomic_DNA"/>
</dbReference>
<evidence type="ECO:0000256" key="2">
    <source>
        <dbReference type="SAM" id="MobiDB-lite"/>
    </source>
</evidence>
<name>A0AAV2TPF7_CALDB</name>
<dbReference type="Proteomes" id="UP001497525">
    <property type="component" value="Unassembled WGS sequence"/>
</dbReference>
<feature type="region of interest" description="Disordered" evidence="2">
    <location>
        <begin position="418"/>
        <end position="451"/>
    </location>
</feature>